<organism evidence="2 3">
    <name type="scientific">Phytophthora citrophthora</name>
    <dbReference type="NCBI Taxonomy" id="4793"/>
    <lineage>
        <taxon>Eukaryota</taxon>
        <taxon>Sar</taxon>
        <taxon>Stramenopiles</taxon>
        <taxon>Oomycota</taxon>
        <taxon>Peronosporomycetes</taxon>
        <taxon>Peronosporales</taxon>
        <taxon>Peronosporaceae</taxon>
        <taxon>Phytophthora</taxon>
    </lineage>
</organism>
<dbReference type="EMBL" id="JASMQC010000010">
    <property type="protein sequence ID" value="KAK1941995.1"/>
    <property type="molecule type" value="Genomic_DNA"/>
</dbReference>
<name>A0AAD9GNR4_9STRA</name>
<accession>A0AAD9GNR4</accession>
<reference evidence="2" key="1">
    <citation type="submission" date="2023-08" db="EMBL/GenBank/DDBJ databases">
        <title>Reference Genome Resource for the Citrus Pathogen Phytophthora citrophthora.</title>
        <authorList>
            <person name="Moller H."/>
            <person name="Coetzee B."/>
            <person name="Rose L.J."/>
            <person name="Van Niekerk J.M."/>
        </authorList>
    </citation>
    <scope>NUCLEOTIDE SEQUENCE</scope>
    <source>
        <strain evidence="2">STE-U-9442</strain>
    </source>
</reference>
<feature type="region of interest" description="Disordered" evidence="1">
    <location>
        <begin position="1"/>
        <end position="36"/>
    </location>
</feature>
<evidence type="ECO:0000313" key="2">
    <source>
        <dbReference type="EMBL" id="KAK1941995.1"/>
    </source>
</evidence>
<comment type="caution">
    <text evidence="2">The sequence shown here is derived from an EMBL/GenBank/DDBJ whole genome shotgun (WGS) entry which is preliminary data.</text>
</comment>
<feature type="region of interest" description="Disordered" evidence="1">
    <location>
        <begin position="61"/>
        <end position="82"/>
    </location>
</feature>
<sequence length="109" mass="11968">MLISHYATPRSPVQRSLANSPLKPQDSSSNSQQQPTPMRLSHFFVVVVAAFLATSALADSKVTSGNEPSHRNLMNAPVNEERETLREKLDRILGPYRKAKAAGGFHKLA</sequence>
<gene>
    <name evidence="2" type="ORF">P3T76_006317</name>
</gene>
<keyword evidence="3" id="KW-1185">Reference proteome</keyword>
<evidence type="ECO:0000256" key="1">
    <source>
        <dbReference type="SAM" id="MobiDB-lite"/>
    </source>
</evidence>
<protein>
    <submittedName>
        <fullName evidence="2">Uncharacterized protein</fullName>
    </submittedName>
</protein>
<proteinExistence type="predicted"/>
<dbReference type="Proteomes" id="UP001259832">
    <property type="component" value="Unassembled WGS sequence"/>
</dbReference>
<feature type="compositionally biased region" description="Low complexity" evidence="1">
    <location>
        <begin position="25"/>
        <end position="36"/>
    </location>
</feature>
<dbReference type="AlphaFoldDB" id="A0AAD9GNR4"/>
<evidence type="ECO:0000313" key="3">
    <source>
        <dbReference type="Proteomes" id="UP001259832"/>
    </source>
</evidence>